<reference evidence="7 8" key="1">
    <citation type="submission" date="2016-10" db="EMBL/GenBank/DDBJ databases">
        <authorList>
            <person name="de Groot N.N."/>
        </authorList>
    </citation>
    <scope>NUCLEOTIDE SEQUENCE [LARGE SCALE GENOMIC DNA]</scope>
    <source>
        <strain evidence="7 8">DSM 45434</strain>
    </source>
</reference>
<keyword evidence="4 5" id="KW-0732">Signal</keyword>
<sequence length="316" mass="34428">MFRTFSVAVVAAAAALCSCSAPQESEGEKTATEAVTFAHPSYEGQVISFDKKPEKLVMECYAYSSLHDYDIAPVGLFGFGCDDPAVKEDIDRNGIPLLGKEGEIDMEKLAEMRPDAVLGYGTLEGWGWLDESGNKQLLGVAPFVPLSNSDTIDGRINENRQIAAFLGGDVESDKVKRADEELTKAKEDFQKAVAGTDLKFLFAIPTKEMLYTAKDFAQPELFAQLGAHVAGPEKPENDNPWARVAWEDASSYPADVIFVEGYDESFDFDGELWHALPAVKVGQLSGWEFKGATTAMSTAKWLNDVTQLVSSSKKVA</sequence>
<dbReference type="GO" id="GO:0030288">
    <property type="term" value="C:outer membrane-bounded periplasmic space"/>
    <property type="evidence" value="ECO:0007669"/>
    <property type="project" value="TreeGrafter"/>
</dbReference>
<dbReference type="RefSeq" id="WP_019194403.1">
    <property type="nucleotide sequence ID" value="NZ_LT629765.1"/>
</dbReference>
<dbReference type="Pfam" id="PF01497">
    <property type="entry name" value="Peripla_BP_2"/>
    <property type="match status" value="1"/>
</dbReference>
<dbReference type="InterPro" id="IPR051313">
    <property type="entry name" value="Bact_iron-sidero_bind"/>
</dbReference>
<feature type="domain" description="Fe/B12 periplasmic-binding" evidence="6">
    <location>
        <begin position="94"/>
        <end position="284"/>
    </location>
</feature>
<proteinExistence type="inferred from homology"/>
<dbReference type="eggNOG" id="COG0614">
    <property type="taxonomic scope" value="Bacteria"/>
</dbReference>
<gene>
    <name evidence="7" type="ORF">SAMN04488539_1600</name>
</gene>
<dbReference type="PANTHER" id="PTHR30532">
    <property type="entry name" value="IRON III DICITRATE-BINDING PERIPLASMIC PROTEIN"/>
    <property type="match status" value="1"/>
</dbReference>
<evidence type="ECO:0000259" key="6">
    <source>
        <dbReference type="Pfam" id="PF01497"/>
    </source>
</evidence>
<dbReference type="AlphaFoldDB" id="A0A1H1RWH8"/>
<evidence type="ECO:0000256" key="2">
    <source>
        <dbReference type="ARBA" id="ARBA00008814"/>
    </source>
</evidence>
<accession>A0A1H1RWH8</accession>
<dbReference type="OrthoDB" id="7941913at2"/>
<dbReference type="Proteomes" id="UP000182237">
    <property type="component" value="Chromosome I"/>
</dbReference>
<evidence type="ECO:0000256" key="4">
    <source>
        <dbReference type="ARBA" id="ARBA00022729"/>
    </source>
</evidence>
<dbReference type="GO" id="GO:1901678">
    <property type="term" value="P:iron coordination entity transport"/>
    <property type="evidence" value="ECO:0007669"/>
    <property type="project" value="UniProtKB-ARBA"/>
</dbReference>
<dbReference type="PROSITE" id="PS51257">
    <property type="entry name" value="PROKAR_LIPOPROTEIN"/>
    <property type="match status" value="1"/>
</dbReference>
<evidence type="ECO:0000256" key="1">
    <source>
        <dbReference type="ARBA" id="ARBA00004196"/>
    </source>
</evidence>
<dbReference type="Gene3D" id="3.40.50.1980">
    <property type="entry name" value="Nitrogenase molybdenum iron protein domain"/>
    <property type="match status" value="2"/>
</dbReference>
<protein>
    <submittedName>
        <fullName evidence="7">Iron complex transport system substrate-binding protein</fullName>
    </submittedName>
</protein>
<keyword evidence="3" id="KW-0813">Transport</keyword>
<evidence type="ECO:0000313" key="8">
    <source>
        <dbReference type="Proteomes" id="UP000182237"/>
    </source>
</evidence>
<dbReference type="InterPro" id="IPR002491">
    <property type="entry name" value="ABC_transptr_periplasmic_BD"/>
</dbReference>
<comment type="similarity">
    <text evidence="2">Belongs to the bacterial solute-binding protein 8 family.</text>
</comment>
<organism evidence="7 8">
    <name type="scientific">Corynebacterium timonense</name>
    <dbReference type="NCBI Taxonomy" id="441500"/>
    <lineage>
        <taxon>Bacteria</taxon>
        <taxon>Bacillati</taxon>
        <taxon>Actinomycetota</taxon>
        <taxon>Actinomycetes</taxon>
        <taxon>Mycobacteriales</taxon>
        <taxon>Corynebacteriaceae</taxon>
        <taxon>Corynebacterium</taxon>
    </lineage>
</organism>
<dbReference type="PANTHER" id="PTHR30532:SF24">
    <property type="entry name" value="FERRIC ENTEROBACTIN-BINDING PERIPLASMIC PROTEIN FEPB"/>
    <property type="match status" value="1"/>
</dbReference>
<comment type="subcellular location">
    <subcellularLocation>
        <location evidence="1">Cell envelope</location>
    </subcellularLocation>
</comment>
<evidence type="ECO:0000256" key="5">
    <source>
        <dbReference type="SAM" id="SignalP"/>
    </source>
</evidence>
<name>A0A1H1RWH8_9CORY</name>
<feature type="chain" id="PRO_5039464871" evidence="5">
    <location>
        <begin position="24"/>
        <end position="316"/>
    </location>
</feature>
<feature type="signal peptide" evidence="5">
    <location>
        <begin position="1"/>
        <end position="23"/>
    </location>
</feature>
<dbReference type="STRING" id="1203190.GCA_000312345_01595"/>
<evidence type="ECO:0000256" key="3">
    <source>
        <dbReference type="ARBA" id="ARBA00022448"/>
    </source>
</evidence>
<keyword evidence="8" id="KW-1185">Reference proteome</keyword>
<evidence type="ECO:0000313" key="7">
    <source>
        <dbReference type="EMBL" id="SDS40035.1"/>
    </source>
</evidence>
<dbReference type="EMBL" id="LT629765">
    <property type="protein sequence ID" value="SDS40035.1"/>
    <property type="molecule type" value="Genomic_DNA"/>
</dbReference>
<dbReference type="SUPFAM" id="SSF53807">
    <property type="entry name" value="Helical backbone' metal receptor"/>
    <property type="match status" value="1"/>
</dbReference>